<evidence type="ECO:0000259" key="45">
    <source>
        <dbReference type="Pfam" id="PF06155"/>
    </source>
</evidence>
<keyword evidence="18" id="KW-0809">Transit peptide</keyword>
<dbReference type="InterPro" id="IPR036282">
    <property type="entry name" value="Glutathione-S-Trfase_C_sf"/>
</dbReference>
<dbReference type="FunFam" id="1.20.1050.10:FF:000001">
    <property type="entry name" value="Chloride intracellular channel 2"/>
    <property type="match status" value="1"/>
</dbReference>
<keyword evidence="16" id="KW-0124">Carnitine biosynthesis</keyword>
<evidence type="ECO:0000256" key="42">
    <source>
        <dbReference type="ARBA" id="ARBA00078381"/>
    </source>
</evidence>
<evidence type="ECO:0000256" key="26">
    <source>
        <dbReference type="ARBA" id="ARBA00023157"/>
    </source>
</evidence>
<feature type="compositionally biased region" description="Low complexity" evidence="43">
    <location>
        <begin position="21"/>
        <end position="31"/>
    </location>
</feature>
<evidence type="ECO:0000256" key="38">
    <source>
        <dbReference type="ARBA" id="ARBA00055840"/>
    </source>
</evidence>
<evidence type="ECO:0000256" key="10">
    <source>
        <dbReference type="ARBA" id="ARBA00012267"/>
    </source>
</evidence>
<protein>
    <recommendedName>
        <fullName evidence="40">Chloride intracellular channel protein 2</fullName>
        <ecNumber evidence="10">1.14.11.8</ecNumber>
    </recommendedName>
    <alternativeName>
        <fullName evidence="32">Epsilon-trimethyllysine 2-oxoglutarate dioxygenase</fullName>
    </alternativeName>
    <alternativeName>
        <fullName evidence="41">Glutaredoxin-like oxidoreductase CLIC2</fullName>
    </alternativeName>
    <alternativeName>
        <fullName evidence="42">Glutaredoxin-like peroxidase CLIC2</fullName>
    </alternativeName>
    <alternativeName>
        <fullName evidence="31">TML hydroxylase</fullName>
    </alternativeName>
    <alternativeName>
        <fullName evidence="33">TML-alpha-ketoglutarate dioxygenase</fullName>
    </alternativeName>
    <alternativeName>
        <fullName evidence="11">Trimethyllysine dioxygenase, mitochondrial</fullName>
    </alternativeName>
</protein>
<dbReference type="SFLD" id="SFLDS00019">
    <property type="entry name" value="Glutathione_Transferase_(cytos"/>
    <property type="match status" value="1"/>
</dbReference>
<evidence type="ECO:0000256" key="31">
    <source>
        <dbReference type="ARBA" id="ARBA00030363"/>
    </source>
</evidence>
<dbReference type="FunFam" id="3.30.2020.30:FF:000003">
    <property type="entry name" value="trimethyllysine dioxygenase, mitochondrial isoform X1"/>
    <property type="match status" value="1"/>
</dbReference>
<feature type="domain" description="TauD/TfdA-like" evidence="44">
    <location>
        <begin position="165"/>
        <end position="378"/>
    </location>
</feature>
<keyword evidence="17" id="KW-0851">Voltage-gated channel</keyword>
<dbReference type="EMBL" id="VBQZ03000337">
    <property type="protein sequence ID" value="MXQ99061.1"/>
    <property type="molecule type" value="Genomic_DNA"/>
</dbReference>
<evidence type="ECO:0000256" key="29">
    <source>
        <dbReference type="ARBA" id="ARBA00023303"/>
    </source>
</evidence>
<dbReference type="UniPathway" id="UPA00118"/>
<dbReference type="PRINTS" id="PR01263">
    <property type="entry name" value="INTCLCHANNEL"/>
</dbReference>
<organism evidence="47 48">
    <name type="scientific">Bos mutus</name>
    <name type="common">wild yak</name>
    <dbReference type="NCBI Taxonomy" id="72004"/>
    <lineage>
        <taxon>Eukaryota</taxon>
        <taxon>Metazoa</taxon>
        <taxon>Chordata</taxon>
        <taxon>Craniata</taxon>
        <taxon>Vertebrata</taxon>
        <taxon>Euteleostomi</taxon>
        <taxon>Mammalia</taxon>
        <taxon>Eutheria</taxon>
        <taxon>Laurasiatheria</taxon>
        <taxon>Artiodactyla</taxon>
        <taxon>Ruminantia</taxon>
        <taxon>Pecora</taxon>
        <taxon>Bovidae</taxon>
        <taxon>Bovinae</taxon>
        <taxon>Bos</taxon>
    </lineage>
</organism>
<evidence type="ECO:0000259" key="44">
    <source>
        <dbReference type="Pfam" id="PF02668"/>
    </source>
</evidence>
<keyword evidence="48" id="KW-1185">Reference proteome</keyword>
<dbReference type="Gene3D" id="3.40.30.10">
    <property type="entry name" value="Glutaredoxin"/>
    <property type="match status" value="1"/>
</dbReference>
<evidence type="ECO:0000256" key="28">
    <source>
        <dbReference type="ARBA" id="ARBA00023214"/>
    </source>
</evidence>
<gene>
    <name evidence="47" type="ORF">E5288_WYG010671</name>
</gene>
<evidence type="ECO:0000256" key="43">
    <source>
        <dbReference type="SAM" id="MobiDB-lite"/>
    </source>
</evidence>
<evidence type="ECO:0000256" key="5">
    <source>
        <dbReference type="ARBA" id="ARBA00004496"/>
    </source>
</evidence>
<comment type="function">
    <text evidence="35">Converts trimethyllysine (TML) into hydroxytrimethyllysine (HTML).</text>
</comment>
<dbReference type="PANTHER" id="PTHR45476">
    <property type="entry name" value="CHLORIDE INTRACELLULAR CHANNEL PROTEIN 6-RELATED"/>
    <property type="match status" value="1"/>
</dbReference>
<comment type="catalytic activity">
    <reaction evidence="30">
        <text>chloride(in) = chloride(out)</text>
        <dbReference type="Rhea" id="RHEA:29823"/>
        <dbReference type="ChEBI" id="CHEBI:17996"/>
    </reaction>
</comment>
<comment type="catalytic activity">
    <reaction evidence="34">
        <text>cumene hydroperoxide + 2 glutathione = 2-phenylpropan-2-ol + glutathione disulfide + H2O</text>
        <dbReference type="Rhea" id="RHEA:69651"/>
        <dbReference type="ChEBI" id="CHEBI:15377"/>
        <dbReference type="ChEBI" id="CHEBI:57925"/>
        <dbReference type="ChEBI" id="CHEBI:58297"/>
        <dbReference type="ChEBI" id="CHEBI:78673"/>
        <dbReference type="ChEBI" id="CHEBI:131607"/>
    </reaction>
    <physiologicalReaction direction="left-to-right" evidence="34">
        <dbReference type="Rhea" id="RHEA:69652"/>
    </physiologicalReaction>
</comment>
<evidence type="ECO:0000256" key="19">
    <source>
        <dbReference type="ARBA" id="ARBA00022964"/>
    </source>
</evidence>
<dbReference type="FunFam" id="3.40.30.10:FF:000069">
    <property type="entry name" value="Chloride intracellular channel 2"/>
    <property type="match status" value="1"/>
</dbReference>
<accession>A0A6B0SAP9</accession>
<dbReference type="NCBIfam" id="TIGR00862">
    <property type="entry name" value="O-ClC"/>
    <property type="match status" value="1"/>
</dbReference>
<dbReference type="Gene3D" id="1.20.1050.10">
    <property type="match status" value="1"/>
</dbReference>
<dbReference type="CDD" id="cd10298">
    <property type="entry name" value="GST_C_CLIC2"/>
    <property type="match status" value="1"/>
</dbReference>
<evidence type="ECO:0000256" key="8">
    <source>
        <dbReference type="ARBA" id="ARBA00008654"/>
    </source>
</evidence>
<dbReference type="PANTHER" id="PTHR45476:SF3">
    <property type="entry name" value="CHLORIDE INTRACELLULAR CHANNEL PROTEIN"/>
    <property type="match status" value="1"/>
</dbReference>
<evidence type="ECO:0000256" key="9">
    <source>
        <dbReference type="ARBA" id="ARBA00011738"/>
    </source>
</evidence>
<dbReference type="InterPro" id="IPR038492">
    <property type="entry name" value="GBBH-like_N_sf"/>
</dbReference>
<comment type="subunit">
    <text evidence="9">Homodimer.</text>
</comment>
<dbReference type="GO" id="GO:0005506">
    <property type="term" value="F:iron ion binding"/>
    <property type="evidence" value="ECO:0007669"/>
    <property type="project" value="InterPro"/>
</dbReference>
<evidence type="ECO:0000256" key="2">
    <source>
        <dbReference type="ARBA" id="ARBA00001961"/>
    </source>
</evidence>
<evidence type="ECO:0000256" key="7">
    <source>
        <dbReference type="ARBA" id="ARBA00007655"/>
    </source>
</evidence>
<dbReference type="Proteomes" id="UP000322234">
    <property type="component" value="Unassembled WGS sequence"/>
</dbReference>
<evidence type="ECO:0000256" key="15">
    <source>
        <dbReference type="ARBA" id="ARBA00022723"/>
    </source>
</evidence>
<dbReference type="GO" id="GO:0050353">
    <property type="term" value="F:trimethyllysine dioxygenase activity"/>
    <property type="evidence" value="ECO:0007669"/>
    <property type="project" value="UniProtKB-EC"/>
</dbReference>
<comment type="function">
    <text evidence="38">In the soluble state, catalyzes glutaredoxin-like thiol disulfide exchange reactions with reduced glutathione as electron donor. Displays weak glutathione peroxidase activity. Can insert into membranes and form chloride ion channels. Membrane insertion seems to be redox-regulated and may occur only under oxidizing conditions. Modulates the activity of RYR2 and inhibits calcium influx.</text>
</comment>
<keyword evidence="12" id="KW-0813">Transport</keyword>
<comment type="subcellular location">
    <subcellularLocation>
        <location evidence="5">Cytoplasm</location>
    </subcellularLocation>
    <subcellularLocation>
        <location evidence="3">Membrane</location>
        <topology evidence="3">Single-pass membrane protein</topology>
    </subcellularLocation>
    <subcellularLocation>
        <location evidence="4">Mitochondrion matrix</location>
    </subcellularLocation>
</comment>
<dbReference type="InterPro" id="IPR040079">
    <property type="entry name" value="Glutathione_S-Trfase"/>
</dbReference>
<dbReference type="AlphaFoldDB" id="A0A6B0SAP9"/>
<dbReference type="InterPro" id="IPR012776">
    <property type="entry name" value="Trimethyllysine_dOase"/>
</dbReference>
<dbReference type="Pfam" id="PF13410">
    <property type="entry name" value="GST_C_2"/>
    <property type="match status" value="1"/>
</dbReference>
<evidence type="ECO:0000256" key="22">
    <source>
        <dbReference type="ARBA" id="ARBA00023004"/>
    </source>
</evidence>
<dbReference type="InterPro" id="IPR036249">
    <property type="entry name" value="Thioredoxin-like_sf"/>
</dbReference>
<keyword evidence="23" id="KW-0406">Ion transport</keyword>
<dbReference type="CDD" id="cd03061">
    <property type="entry name" value="GST_N_CLIC"/>
    <property type="match status" value="1"/>
</dbReference>
<dbReference type="Pfam" id="PF22441">
    <property type="entry name" value="CLIC-like_N"/>
    <property type="match status" value="1"/>
</dbReference>
<evidence type="ECO:0000256" key="23">
    <source>
        <dbReference type="ARBA" id="ARBA00023065"/>
    </source>
</evidence>
<keyword evidence="19" id="KW-0223">Dioxygenase</keyword>
<evidence type="ECO:0000256" key="35">
    <source>
        <dbReference type="ARBA" id="ARBA00046008"/>
    </source>
</evidence>
<comment type="pathway">
    <text evidence="6">Amine and polyamine biosynthesis; carnitine biosynthesis.</text>
</comment>
<sequence length="607" mass="70426">MLDPRKAKATEEDADYDPGHTHTTSFSSSTSMKKHISGFPLSPSPQASQRHIFSKSSCVLTELQYANNVMRFDYVWLRDHCRSASCYNSKTHQRSLDTASVDLCIQPQTIHLDETTLFFTWPDGHVTRYDLDWLMKNSYEGQKQKVIQPRILWNAEIYQQAQVPAVDFQTFLETKEGLKNFLQNFLLYGIAFVENVPPTQKHTEKLAERISLIRETIYGRMWFFTSDFSRGDTAYTKLALDRHTDTTYFQEPCGIQVFHCLKHEGTGGRTLLVDGFYAAEQVLQKAPEEFELLSKVPLKHEYIENVGECQNHMIGVGPVLNIYPWNKELYLIRYNNYDRAVINTVPYDVVHRWYTAHRTLTRELRRPENEFWVKLKPGKAGSDGESIGNCPFSQRLFMILWLKGVKFNVTTVDMARKPEELKDLAPGTNPPFLVYNKELKTDFIKIEEFLEQTLAPPRYPHLSPRNKESFDVGCNLFAKFSAYIKNTQKEANKTFEKSLLKEFKRLDDYLNTPLLDEIDPDSTEELTVSRRLFLDGDQLTLADCSLLPKLHIIKVAAKKYRDFDIPVEFSGVWRYLHNAYAREEFTHTCPEDKEIENTYASVAKQKS</sequence>
<dbReference type="InterPro" id="IPR002946">
    <property type="entry name" value="CLIC"/>
</dbReference>
<dbReference type="SUPFAM" id="SSF47616">
    <property type="entry name" value="GST C-terminal domain-like"/>
    <property type="match status" value="1"/>
</dbReference>
<dbReference type="FunFam" id="3.60.130.10:FF:000001">
    <property type="entry name" value="Trimethyllysine dioxygenase, mitochondrial"/>
    <property type="match status" value="1"/>
</dbReference>
<comment type="subunit">
    <text evidence="39">Monomer. Interacts with TRAPPC2 and RYR2.</text>
</comment>
<dbReference type="SUPFAM" id="SSF52833">
    <property type="entry name" value="Thioredoxin-like"/>
    <property type="match status" value="1"/>
</dbReference>
<evidence type="ECO:0000256" key="13">
    <source>
        <dbReference type="ARBA" id="ARBA00022490"/>
    </source>
</evidence>
<comment type="caution">
    <text evidence="47">The sequence shown here is derived from an EMBL/GenBank/DDBJ whole genome shotgun (WGS) entry which is preliminary data.</text>
</comment>
<keyword evidence="22" id="KW-0408">Iron</keyword>
<evidence type="ECO:0000256" key="11">
    <source>
        <dbReference type="ARBA" id="ARBA00016835"/>
    </source>
</evidence>
<evidence type="ECO:0000256" key="21">
    <source>
        <dbReference type="ARBA" id="ARBA00023002"/>
    </source>
</evidence>
<comment type="similarity">
    <text evidence="8">Belongs to the gamma-BBH/TMLD family.</text>
</comment>
<evidence type="ECO:0000256" key="30">
    <source>
        <dbReference type="ARBA" id="ARBA00024167"/>
    </source>
</evidence>
<keyword evidence="25" id="KW-0472">Membrane</keyword>
<keyword evidence="28" id="KW-0868">Chloride</keyword>
<comment type="similarity">
    <text evidence="7">Belongs to the chloride channel CLIC family.</text>
</comment>
<keyword evidence="29" id="KW-0407">Ion channel</keyword>
<comment type="catalytic activity">
    <reaction evidence="36">
        <text>N(6),N(6),N(6)-trimethyl-L-lysine + 2-oxoglutarate + O2 = (3S)-3-hydroxy-N(6),N(6),N(6)-trimethyl-L-lysine + succinate + CO2</text>
        <dbReference type="Rhea" id="RHEA:14181"/>
        <dbReference type="ChEBI" id="CHEBI:15379"/>
        <dbReference type="ChEBI" id="CHEBI:16526"/>
        <dbReference type="ChEBI" id="CHEBI:16810"/>
        <dbReference type="ChEBI" id="CHEBI:30031"/>
        <dbReference type="ChEBI" id="CHEBI:58100"/>
        <dbReference type="ChEBI" id="CHEBI:141499"/>
        <dbReference type="EC" id="1.14.11.8"/>
    </reaction>
</comment>
<evidence type="ECO:0000256" key="33">
    <source>
        <dbReference type="ARBA" id="ARBA00032283"/>
    </source>
</evidence>
<evidence type="ECO:0000256" key="25">
    <source>
        <dbReference type="ARBA" id="ARBA00023136"/>
    </source>
</evidence>
<dbReference type="SUPFAM" id="SSF51197">
    <property type="entry name" value="Clavaminate synthase-like"/>
    <property type="match status" value="1"/>
</dbReference>
<evidence type="ECO:0000256" key="27">
    <source>
        <dbReference type="ARBA" id="ARBA00023173"/>
    </source>
</evidence>
<reference evidence="47" key="1">
    <citation type="submission" date="2019-10" db="EMBL/GenBank/DDBJ databases">
        <title>The sequence and de novo assembly of the wild yak genome.</title>
        <authorList>
            <person name="Liu Y."/>
        </authorList>
    </citation>
    <scope>NUCLEOTIDE SEQUENCE [LARGE SCALE GENOMIC DNA]</scope>
    <source>
        <strain evidence="47">WY2019</strain>
    </source>
</reference>
<evidence type="ECO:0000256" key="36">
    <source>
        <dbReference type="ARBA" id="ARBA00049334"/>
    </source>
</evidence>
<evidence type="ECO:0000256" key="3">
    <source>
        <dbReference type="ARBA" id="ARBA00004167"/>
    </source>
</evidence>
<dbReference type="NCBIfam" id="TIGR02410">
    <property type="entry name" value="carnitine_TMLD"/>
    <property type="match status" value="1"/>
</dbReference>
<evidence type="ECO:0000256" key="34">
    <source>
        <dbReference type="ARBA" id="ARBA00036755"/>
    </source>
</evidence>
<dbReference type="InterPro" id="IPR030253">
    <property type="entry name" value="GST_C_CLIC-2"/>
</dbReference>
<evidence type="ECO:0000256" key="24">
    <source>
        <dbReference type="ARBA" id="ARBA00023128"/>
    </source>
</evidence>
<evidence type="ECO:0000256" key="20">
    <source>
        <dbReference type="ARBA" id="ARBA00022989"/>
    </source>
</evidence>
<keyword evidence="26" id="KW-1015">Disulfide bond</keyword>
<dbReference type="GO" id="GO:0005254">
    <property type="term" value="F:chloride channel activity"/>
    <property type="evidence" value="ECO:0007669"/>
    <property type="project" value="UniProtKB-KW"/>
</dbReference>
<dbReference type="Pfam" id="PF06155">
    <property type="entry name" value="GBBH-like_N"/>
    <property type="match status" value="1"/>
</dbReference>
<keyword evidence="27" id="KW-0869">Chloride channel</keyword>
<dbReference type="InterPro" id="IPR053823">
    <property type="entry name" value="CLIC_N"/>
</dbReference>
<keyword evidence="20" id="KW-1133">Transmembrane helix</keyword>
<evidence type="ECO:0000256" key="18">
    <source>
        <dbReference type="ARBA" id="ARBA00022946"/>
    </source>
</evidence>
<evidence type="ECO:0000256" key="37">
    <source>
        <dbReference type="ARBA" id="ARBA00049530"/>
    </source>
</evidence>
<feature type="domain" description="Gamma-butyrobetaine hydroxylase-like N-terminal" evidence="45">
    <location>
        <begin position="68"/>
        <end position="134"/>
    </location>
</feature>
<keyword evidence="24" id="KW-0496">Mitochondrion</keyword>
<name>A0A6B0SAP9_9CETA</name>
<keyword evidence="13" id="KW-0963">Cytoplasm</keyword>
<dbReference type="InterPro" id="IPR042098">
    <property type="entry name" value="TauD-like_sf"/>
</dbReference>
<comment type="cofactor">
    <cofactor evidence="1">
        <name>Fe(2+)</name>
        <dbReference type="ChEBI" id="CHEBI:29033"/>
    </cofactor>
</comment>
<comment type="cofactor">
    <cofactor evidence="2">
        <name>L-ascorbate</name>
        <dbReference type="ChEBI" id="CHEBI:38290"/>
    </cofactor>
</comment>
<evidence type="ECO:0000256" key="14">
    <source>
        <dbReference type="ARBA" id="ARBA00022692"/>
    </source>
</evidence>
<dbReference type="GO" id="GO:0005759">
    <property type="term" value="C:mitochondrial matrix"/>
    <property type="evidence" value="ECO:0007669"/>
    <property type="project" value="UniProtKB-SubCell"/>
</dbReference>
<evidence type="ECO:0000313" key="47">
    <source>
        <dbReference type="EMBL" id="MXQ99061.1"/>
    </source>
</evidence>
<feature type="compositionally biased region" description="Basic and acidic residues" evidence="43">
    <location>
        <begin position="1"/>
        <end position="11"/>
    </location>
</feature>
<keyword evidence="21" id="KW-0560">Oxidoreductase</keyword>
<dbReference type="InterPro" id="IPR010376">
    <property type="entry name" value="GBBH-like_N"/>
</dbReference>
<evidence type="ECO:0000256" key="32">
    <source>
        <dbReference type="ARBA" id="ARBA00031778"/>
    </source>
</evidence>
<comment type="catalytic activity">
    <reaction evidence="37">
        <text>tert-butyl hydroperoxide + 2 glutathione = tert-butanol + glutathione disulfide + H2O</text>
        <dbReference type="Rhea" id="RHEA:69412"/>
        <dbReference type="ChEBI" id="CHEBI:15377"/>
        <dbReference type="ChEBI" id="CHEBI:45895"/>
        <dbReference type="ChEBI" id="CHEBI:57925"/>
        <dbReference type="ChEBI" id="CHEBI:58297"/>
        <dbReference type="ChEBI" id="CHEBI:64090"/>
    </reaction>
    <physiologicalReaction direction="left-to-right" evidence="37">
        <dbReference type="Rhea" id="RHEA:69413"/>
    </physiologicalReaction>
</comment>
<keyword evidence="14" id="KW-0812">Transmembrane</keyword>
<proteinExistence type="inferred from homology"/>
<evidence type="ECO:0000313" key="48">
    <source>
        <dbReference type="Proteomes" id="UP000322234"/>
    </source>
</evidence>
<evidence type="ECO:0000256" key="41">
    <source>
        <dbReference type="ARBA" id="ARBA00075836"/>
    </source>
</evidence>
<keyword evidence="15" id="KW-0479">Metal-binding</keyword>
<evidence type="ECO:0000256" key="16">
    <source>
        <dbReference type="ARBA" id="ARBA00022873"/>
    </source>
</evidence>
<dbReference type="InterPro" id="IPR003819">
    <property type="entry name" value="TauD/TfdA-like"/>
</dbReference>
<dbReference type="EC" id="1.14.11.8" evidence="10"/>
<evidence type="ECO:0000256" key="4">
    <source>
        <dbReference type="ARBA" id="ARBA00004305"/>
    </source>
</evidence>
<evidence type="ECO:0000256" key="17">
    <source>
        <dbReference type="ARBA" id="ARBA00022882"/>
    </source>
</evidence>
<dbReference type="GO" id="GO:0045329">
    <property type="term" value="P:carnitine biosynthetic process"/>
    <property type="evidence" value="ECO:0007669"/>
    <property type="project" value="UniProtKB-UniPathway"/>
</dbReference>
<feature type="domain" description="CLIC N-terminal" evidence="46">
    <location>
        <begin position="379"/>
        <end position="457"/>
    </location>
</feature>
<evidence type="ECO:0000256" key="12">
    <source>
        <dbReference type="ARBA" id="ARBA00022448"/>
    </source>
</evidence>
<evidence type="ECO:0000259" key="46">
    <source>
        <dbReference type="Pfam" id="PF22441"/>
    </source>
</evidence>
<evidence type="ECO:0000256" key="1">
    <source>
        <dbReference type="ARBA" id="ARBA00001954"/>
    </source>
</evidence>
<evidence type="ECO:0000256" key="39">
    <source>
        <dbReference type="ARBA" id="ARBA00063949"/>
    </source>
</evidence>
<dbReference type="Pfam" id="PF02668">
    <property type="entry name" value="TauD"/>
    <property type="match status" value="1"/>
</dbReference>
<dbReference type="GO" id="GO:0034707">
    <property type="term" value="C:chloride channel complex"/>
    <property type="evidence" value="ECO:0007669"/>
    <property type="project" value="UniProtKB-KW"/>
</dbReference>
<evidence type="ECO:0000256" key="6">
    <source>
        <dbReference type="ARBA" id="ARBA00005022"/>
    </source>
</evidence>
<dbReference type="CDD" id="cd00250">
    <property type="entry name" value="CAS_like"/>
    <property type="match status" value="1"/>
</dbReference>
<evidence type="ECO:0000256" key="40">
    <source>
        <dbReference type="ARBA" id="ARBA00071966"/>
    </source>
</evidence>
<feature type="region of interest" description="Disordered" evidence="43">
    <location>
        <begin position="1"/>
        <end position="31"/>
    </location>
</feature>
<dbReference type="Gene3D" id="3.60.130.10">
    <property type="entry name" value="Clavaminate synthase-like"/>
    <property type="match status" value="1"/>
</dbReference>
<dbReference type="Gene3D" id="3.30.2020.30">
    <property type="match status" value="1"/>
</dbReference>